<keyword evidence="2" id="KW-1185">Reference proteome</keyword>
<gene>
    <name evidence="1" type="ORF">AVEN_52013_1</name>
</gene>
<evidence type="ECO:0000313" key="1">
    <source>
        <dbReference type="EMBL" id="GBM02831.1"/>
    </source>
</evidence>
<dbReference type="AlphaFoldDB" id="A0A4Y2CEH6"/>
<sequence>KKLGILDPKKLGILDP</sequence>
<comment type="caution">
    <text evidence="1">The sequence shown here is derived from an EMBL/GenBank/DDBJ whole genome shotgun (WGS) entry which is preliminary data.</text>
</comment>
<name>A0A4Y2CEH6_ARAVE</name>
<dbReference type="Proteomes" id="UP000499080">
    <property type="component" value="Unassembled WGS sequence"/>
</dbReference>
<accession>A0A4Y2CEH6</accession>
<organism evidence="1 2">
    <name type="scientific">Araneus ventricosus</name>
    <name type="common">Orbweaver spider</name>
    <name type="synonym">Epeira ventricosa</name>
    <dbReference type="NCBI Taxonomy" id="182803"/>
    <lineage>
        <taxon>Eukaryota</taxon>
        <taxon>Metazoa</taxon>
        <taxon>Ecdysozoa</taxon>
        <taxon>Arthropoda</taxon>
        <taxon>Chelicerata</taxon>
        <taxon>Arachnida</taxon>
        <taxon>Araneae</taxon>
        <taxon>Araneomorphae</taxon>
        <taxon>Entelegynae</taxon>
        <taxon>Araneoidea</taxon>
        <taxon>Araneidae</taxon>
        <taxon>Araneus</taxon>
    </lineage>
</organism>
<dbReference type="EMBL" id="BGPR01000184">
    <property type="protein sequence ID" value="GBM02831.1"/>
    <property type="molecule type" value="Genomic_DNA"/>
</dbReference>
<evidence type="ECO:0000313" key="2">
    <source>
        <dbReference type="Proteomes" id="UP000499080"/>
    </source>
</evidence>
<protein>
    <submittedName>
        <fullName evidence="1">Uncharacterized protein</fullName>
    </submittedName>
</protein>
<proteinExistence type="predicted"/>
<reference evidence="1 2" key="1">
    <citation type="journal article" date="2019" name="Sci. Rep.">
        <title>Orb-weaving spider Araneus ventricosus genome elucidates the spidroin gene catalogue.</title>
        <authorList>
            <person name="Kono N."/>
            <person name="Nakamura H."/>
            <person name="Ohtoshi R."/>
            <person name="Moran D.A.P."/>
            <person name="Shinohara A."/>
            <person name="Yoshida Y."/>
            <person name="Fujiwara M."/>
            <person name="Mori M."/>
            <person name="Tomita M."/>
            <person name="Arakawa K."/>
        </authorList>
    </citation>
    <scope>NUCLEOTIDE SEQUENCE [LARGE SCALE GENOMIC DNA]</scope>
</reference>
<feature type="non-terminal residue" evidence="1">
    <location>
        <position position="1"/>
    </location>
</feature>